<proteinExistence type="predicted"/>
<evidence type="ECO:0000313" key="1">
    <source>
        <dbReference type="EMBL" id="MDA3731675.1"/>
    </source>
</evidence>
<keyword evidence="2" id="KW-1185">Reference proteome</keyword>
<dbReference type="AlphaFoldDB" id="A0AA42J0R5"/>
<dbReference type="Proteomes" id="UP001169242">
    <property type="component" value="Unassembled WGS sequence"/>
</dbReference>
<protein>
    <submittedName>
        <fullName evidence="1">Uncharacterized protein</fullName>
    </submittedName>
</protein>
<evidence type="ECO:0000313" key="2">
    <source>
        <dbReference type="Proteomes" id="UP001169242"/>
    </source>
</evidence>
<name>A0AA42J0R5_9FIRM</name>
<organism evidence="1 2">
    <name type="scientific">Holtiella tumoricola</name>
    <dbReference type="NCBI Taxonomy" id="3018743"/>
    <lineage>
        <taxon>Bacteria</taxon>
        <taxon>Bacillati</taxon>
        <taxon>Bacillota</taxon>
        <taxon>Clostridia</taxon>
        <taxon>Lachnospirales</taxon>
        <taxon>Cellulosilyticaceae</taxon>
        <taxon>Holtiella</taxon>
    </lineage>
</organism>
<dbReference type="Gene3D" id="2.40.50.230">
    <property type="entry name" value="Gp5 N-terminal domain"/>
    <property type="match status" value="1"/>
</dbReference>
<dbReference type="RefSeq" id="WP_271012037.1">
    <property type="nucleotide sequence ID" value="NZ_JAQIFT010000040.1"/>
</dbReference>
<dbReference type="InterPro" id="IPR037026">
    <property type="entry name" value="Vgr_OB-fold_dom_sf"/>
</dbReference>
<reference evidence="1" key="1">
    <citation type="journal article" date="2023" name="Int. J. Syst. Evol. Microbiol.">
        <title>&lt;i&gt;Holtiella tumoricola&lt;/i&gt; gen. nov. sp. nov., isolated from a human clinical sample.</title>
        <authorList>
            <person name="Allen-Vercoe E."/>
            <person name="Daigneault M.C."/>
            <person name="Vancuren S.J."/>
            <person name="Cochrane K."/>
            <person name="O'Neal L.L."/>
            <person name="Sankaranarayanan K."/>
            <person name="Lawson P.A."/>
        </authorList>
    </citation>
    <scope>NUCLEOTIDE SEQUENCE</scope>
    <source>
        <strain evidence="1">CC70A</strain>
    </source>
</reference>
<gene>
    <name evidence="1" type="ORF">PBV87_09320</name>
</gene>
<dbReference type="EMBL" id="JAQIFT010000040">
    <property type="protein sequence ID" value="MDA3731675.1"/>
    <property type="molecule type" value="Genomic_DNA"/>
</dbReference>
<comment type="caution">
    <text evidence="1">The sequence shown here is derived from an EMBL/GenBank/DDBJ whole genome shotgun (WGS) entry which is preliminary data.</text>
</comment>
<accession>A0AA42J0R5</accession>
<sequence>MNVRIGKVSSINKEKSTAQVVFKELDNMVSKDLIILIPIGNTLTSEDLPKINQPVLCLFLDNSSDGFILGSWKVDKI</sequence>